<accession>A0A812W8S1</accession>
<dbReference type="Proteomes" id="UP000649617">
    <property type="component" value="Unassembled WGS sequence"/>
</dbReference>
<organism evidence="2 3">
    <name type="scientific">Symbiodinium pilosum</name>
    <name type="common">Dinoflagellate</name>
    <dbReference type="NCBI Taxonomy" id="2952"/>
    <lineage>
        <taxon>Eukaryota</taxon>
        <taxon>Sar</taxon>
        <taxon>Alveolata</taxon>
        <taxon>Dinophyceae</taxon>
        <taxon>Suessiales</taxon>
        <taxon>Symbiodiniaceae</taxon>
        <taxon>Symbiodinium</taxon>
    </lineage>
</organism>
<keyword evidence="1" id="KW-0175">Coiled coil</keyword>
<gene>
    <name evidence="2" type="ORF">SPIL2461_LOCUS18735</name>
</gene>
<evidence type="ECO:0000313" key="2">
    <source>
        <dbReference type="EMBL" id="CAE7675965.1"/>
    </source>
</evidence>
<feature type="coiled-coil region" evidence="1">
    <location>
        <begin position="58"/>
        <end position="124"/>
    </location>
</feature>
<proteinExistence type="predicted"/>
<dbReference type="AlphaFoldDB" id="A0A812W8S1"/>
<name>A0A812W8S1_SYMPI</name>
<dbReference type="OrthoDB" id="431198at2759"/>
<dbReference type="EMBL" id="CAJNIZ010044038">
    <property type="protein sequence ID" value="CAE7675965.1"/>
    <property type="molecule type" value="Genomic_DNA"/>
</dbReference>
<evidence type="ECO:0000313" key="3">
    <source>
        <dbReference type="Proteomes" id="UP000649617"/>
    </source>
</evidence>
<evidence type="ECO:0000256" key="1">
    <source>
        <dbReference type="SAM" id="Coils"/>
    </source>
</evidence>
<reference evidence="2" key="1">
    <citation type="submission" date="2021-02" db="EMBL/GenBank/DDBJ databases">
        <authorList>
            <person name="Dougan E. K."/>
            <person name="Rhodes N."/>
            <person name="Thang M."/>
            <person name="Chan C."/>
        </authorList>
    </citation>
    <scope>NUCLEOTIDE SEQUENCE</scope>
</reference>
<comment type="caution">
    <text evidence="2">The sequence shown here is derived from an EMBL/GenBank/DDBJ whole genome shotgun (WGS) entry which is preliminary data.</text>
</comment>
<keyword evidence="3" id="KW-1185">Reference proteome</keyword>
<sequence>MGESIPGHYLQYSTDIMAVPIHFMVAAAIQFKMPGDTAQALMSMCLASQLHEVQAQVRRCLKQRKRQVQEVQEKLQERLGLRPVTTLGMMQGEYDPRARAERLLADEEDKVKKLQKEIGNVNAMTAAYANDERIVKAALENDEQRVTMRINRLDHDGEDADREPGDD</sequence>
<protein>
    <submittedName>
        <fullName evidence="2">Uncharacterized protein</fullName>
    </submittedName>
</protein>